<evidence type="ECO:0000313" key="3">
    <source>
        <dbReference type="EMBL" id="GAA0261087.1"/>
    </source>
</evidence>
<organism evidence="3 4">
    <name type="scientific">Rhodanobacter caeni</name>
    <dbReference type="NCBI Taxonomy" id="657654"/>
    <lineage>
        <taxon>Bacteria</taxon>
        <taxon>Pseudomonadati</taxon>
        <taxon>Pseudomonadota</taxon>
        <taxon>Gammaproteobacteria</taxon>
        <taxon>Lysobacterales</taxon>
        <taxon>Rhodanobacteraceae</taxon>
        <taxon>Rhodanobacter</taxon>
    </lineage>
</organism>
<comment type="caution">
    <text evidence="3">The sequence shown here is derived from an EMBL/GenBank/DDBJ whole genome shotgun (WGS) entry which is preliminary data.</text>
</comment>
<feature type="signal peptide" evidence="2">
    <location>
        <begin position="1"/>
        <end position="31"/>
    </location>
</feature>
<evidence type="ECO:0000256" key="1">
    <source>
        <dbReference type="SAM" id="MobiDB-lite"/>
    </source>
</evidence>
<accession>A0ABN0UTL7</accession>
<keyword evidence="2" id="KW-0732">Signal</keyword>
<evidence type="ECO:0000256" key="2">
    <source>
        <dbReference type="SAM" id="SignalP"/>
    </source>
</evidence>
<dbReference type="RefSeq" id="WP_343883435.1">
    <property type="nucleotide sequence ID" value="NZ_BAAAFO010000004.1"/>
</dbReference>
<sequence length="321" mass="35504">MTPSIDRSIESLSRRLLAVSLLLALPLPATATAQSTDAPAASPANTVDHRAMHGMPEDAAPAMTHAMDHGAMDHAAKPMSHAHGTDARAGTRSPDYSDGIGHSDMPGMHMLDNPPLAMLRVDQLEATHGRHVNGQAWAVQGWYGNDDDKLWLRSEGERQRGRTEHARVELLWNHAVAPFWDIQLGLRQDLGEGPPRQWAAFGIQGLALYGFELEATAYAGPSGRTAARLHVEYELLFTQRLVLQPVFEVSLHGRNDVAARTGRGLSDTRLGLRLRYEIRREFAPYVGVVWTHRYGASADYARRDDEPAADRQLVAGVRFWF</sequence>
<name>A0ABN0UTL7_9GAMM</name>
<keyword evidence="4" id="KW-1185">Reference proteome</keyword>
<gene>
    <name evidence="3" type="ORF">GCM10009126_28240</name>
</gene>
<feature type="region of interest" description="Disordered" evidence="1">
    <location>
        <begin position="76"/>
        <end position="102"/>
    </location>
</feature>
<protein>
    <submittedName>
        <fullName evidence="3">Copper resistance protein B</fullName>
    </submittedName>
</protein>
<dbReference type="InterPro" id="IPR007939">
    <property type="entry name" value="Cu-R_B_prcur"/>
</dbReference>
<proteinExistence type="predicted"/>
<dbReference type="EMBL" id="BAAAFO010000004">
    <property type="protein sequence ID" value="GAA0261087.1"/>
    <property type="molecule type" value="Genomic_DNA"/>
</dbReference>
<dbReference type="Pfam" id="PF05275">
    <property type="entry name" value="CopB"/>
    <property type="match status" value="1"/>
</dbReference>
<feature type="chain" id="PRO_5046614458" evidence="2">
    <location>
        <begin position="32"/>
        <end position="321"/>
    </location>
</feature>
<reference evidence="3 4" key="1">
    <citation type="journal article" date="2019" name="Int. J. Syst. Evol. Microbiol.">
        <title>The Global Catalogue of Microorganisms (GCM) 10K type strain sequencing project: providing services to taxonomists for standard genome sequencing and annotation.</title>
        <authorList>
            <consortium name="The Broad Institute Genomics Platform"/>
            <consortium name="The Broad Institute Genome Sequencing Center for Infectious Disease"/>
            <person name="Wu L."/>
            <person name="Ma J."/>
        </authorList>
    </citation>
    <scope>NUCLEOTIDE SEQUENCE [LARGE SCALE GENOMIC DNA]</scope>
    <source>
        <strain evidence="3 4">JCM 16242</strain>
    </source>
</reference>
<evidence type="ECO:0000313" key="4">
    <source>
        <dbReference type="Proteomes" id="UP001500657"/>
    </source>
</evidence>
<dbReference type="Proteomes" id="UP001500657">
    <property type="component" value="Unassembled WGS sequence"/>
</dbReference>